<dbReference type="Proteomes" id="UP000569202">
    <property type="component" value="Unassembled WGS sequence"/>
</dbReference>
<dbReference type="STRING" id="1977878.B9T23_06050"/>
<accession>A0A7Y2W9A3</accession>
<dbReference type="RefSeq" id="WP_086193425.1">
    <property type="nucleotide sequence ID" value="NZ_JABERL010000001.1"/>
</dbReference>
<dbReference type="AlphaFoldDB" id="A0A241VI47"/>
<proteinExistence type="predicted"/>
<name>A0A241VI47_9GAMM</name>
<evidence type="ECO:0000313" key="2">
    <source>
        <dbReference type="Proteomes" id="UP000569202"/>
    </source>
</evidence>
<evidence type="ECO:0000313" key="1">
    <source>
        <dbReference type="EMBL" id="NNH76176.1"/>
    </source>
</evidence>
<gene>
    <name evidence="1" type="ORF">HLH17_00415</name>
</gene>
<reference evidence="1 2" key="1">
    <citation type="submission" date="2020-04" db="EMBL/GenBank/DDBJ databases">
        <title>Acinetobacter Taxon 24.</title>
        <authorList>
            <person name="Nemec A."/>
            <person name="Radolfova-Krizova L."/>
            <person name="Higgins P.G."/>
            <person name="Spanelova P."/>
        </authorList>
    </citation>
    <scope>NUCLEOTIDE SEQUENCE [LARGE SCALE GENOMIC DNA]</scope>
    <source>
        <strain evidence="1 2">ANC 5380</strain>
    </source>
</reference>
<accession>A0A241VI47</accession>
<organism evidence="1 2">
    <name type="scientific">Acinetobacter terrae</name>
    <dbReference type="NCBI Taxonomy" id="2731247"/>
    <lineage>
        <taxon>Bacteria</taxon>
        <taxon>Pseudomonadati</taxon>
        <taxon>Pseudomonadota</taxon>
        <taxon>Gammaproteobacteria</taxon>
        <taxon>Moraxellales</taxon>
        <taxon>Moraxellaceae</taxon>
        <taxon>Acinetobacter</taxon>
        <taxon>Acinetobacter Taxon 24</taxon>
    </lineage>
</organism>
<protein>
    <submittedName>
        <fullName evidence="1">Uncharacterized protein</fullName>
    </submittedName>
</protein>
<comment type="caution">
    <text evidence="1">The sequence shown here is derived from an EMBL/GenBank/DDBJ whole genome shotgun (WGS) entry which is preliminary data.</text>
</comment>
<sequence length="123" mass="14686">MLNKLAGLFTSSRLFKSSKPSPEQLFLQENNIQFHQEQGYIVDGIVLNEWSERLSYFSNRKLNKFDDLKELYFTSMIINEKIDLEIASQRFVARLGNTEENLLQLKQIIKKLNDYYRNFLREK</sequence>
<dbReference type="EMBL" id="JABERL010000001">
    <property type="protein sequence ID" value="NNH76176.1"/>
    <property type="molecule type" value="Genomic_DNA"/>
</dbReference>